<comment type="similarity">
    <text evidence="4 15">Belongs to the purine/pyrimidine phosphoribosyltransferase family.</text>
</comment>
<comment type="cofactor">
    <cofactor evidence="1 15">
        <name>Mg(2+)</name>
        <dbReference type="ChEBI" id="CHEBI:18420"/>
    </cofactor>
</comment>
<evidence type="ECO:0000256" key="13">
    <source>
        <dbReference type="ARBA" id="ARBA00048811"/>
    </source>
</evidence>
<dbReference type="GO" id="GO:0004422">
    <property type="term" value="F:hypoxanthine phosphoribosyltransferase activity"/>
    <property type="evidence" value="ECO:0007669"/>
    <property type="project" value="InterPro"/>
</dbReference>
<evidence type="ECO:0000256" key="4">
    <source>
        <dbReference type="ARBA" id="ARBA00008391"/>
    </source>
</evidence>
<protein>
    <recommendedName>
        <fullName evidence="5 15">Hypoxanthine phosphoribosyltransferase</fullName>
        <ecNumber evidence="5 15">2.4.2.8</ecNumber>
    </recommendedName>
</protein>
<evidence type="ECO:0000256" key="14">
    <source>
        <dbReference type="ARBA" id="ARBA00049402"/>
    </source>
</evidence>
<evidence type="ECO:0000256" key="2">
    <source>
        <dbReference type="ARBA" id="ARBA00004496"/>
    </source>
</evidence>
<dbReference type="GO" id="GO:0032264">
    <property type="term" value="P:IMP salvage"/>
    <property type="evidence" value="ECO:0007669"/>
    <property type="project" value="UniProtKB-UniPathway"/>
</dbReference>
<dbReference type="OrthoDB" id="9802824at2"/>
<dbReference type="Pfam" id="PF00156">
    <property type="entry name" value="Pribosyltran"/>
    <property type="match status" value="1"/>
</dbReference>
<dbReference type="UniPathway" id="UPA00591">
    <property type="reaction ID" value="UER00648"/>
</dbReference>
<dbReference type="InterPro" id="IPR050408">
    <property type="entry name" value="HGPRT"/>
</dbReference>
<dbReference type="RefSeq" id="WP_092014766.1">
    <property type="nucleotide sequence ID" value="NZ_FOXH01000003.1"/>
</dbReference>
<keyword evidence="12 15" id="KW-0460">Magnesium</keyword>
<dbReference type="SUPFAM" id="SSF53271">
    <property type="entry name" value="PRTase-like"/>
    <property type="match status" value="1"/>
</dbReference>
<evidence type="ECO:0000256" key="11">
    <source>
        <dbReference type="ARBA" id="ARBA00022741"/>
    </source>
</evidence>
<keyword evidence="7 15" id="KW-0328">Glycosyltransferase</keyword>
<evidence type="ECO:0000256" key="3">
    <source>
        <dbReference type="ARBA" id="ARBA00004669"/>
    </source>
</evidence>
<dbReference type="STRING" id="1079859.SAMN04515674_103401"/>
<evidence type="ECO:0000256" key="6">
    <source>
        <dbReference type="ARBA" id="ARBA00022490"/>
    </source>
</evidence>
<dbReference type="EMBL" id="FOXH01000003">
    <property type="protein sequence ID" value="SFP50592.1"/>
    <property type="molecule type" value="Genomic_DNA"/>
</dbReference>
<dbReference type="GO" id="GO:0006166">
    <property type="term" value="P:purine ribonucleoside salvage"/>
    <property type="evidence" value="ECO:0007669"/>
    <property type="project" value="UniProtKB-KW"/>
</dbReference>
<dbReference type="GO" id="GO:0000287">
    <property type="term" value="F:magnesium ion binding"/>
    <property type="evidence" value="ECO:0007669"/>
    <property type="project" value="TreeGrafter"/>
</dbReference>
<keyword evidence="8 15" id="KW-0808">Transferase</keyword>
<evidence type="ECO:0000256" key="10">
    <source>
        <dbReference type="ARBA" id="ARBA00022726"/>
    </source>
</evidence>
<proteinExistence type="inferred from homology"/>
<dbReference type="InterPro" id="IPR005904">
    <property type="entry name" value="Hxn_phspho_trans"/>
</dbReference>
<dbReference type="GO" id="GO:0006178">
    <property type="term" value="P:guanine salvage"/>
    <property type="evidence" value="ECO:0007669"/>
    <property type="project" value="TreeGrafter"/>
</dbReference>
<keyword evidence="18" id="KW-1185">Reference proteome</keyword>
<dbReference type="InterPro" id="IPR029057">
    <property type="entry name" value="PRTase-like"/>
</dbReference>
<keyword evidence="6 15" id="KW-0963">Cytoplasm</keyword>
<evidence type="ECO:0000313" key="17">
    <source>
        <dbReference type="EMBL" id="SFP50592.1"/>
    </source>
</evidence>
<evidence type="ECO:0000256" key="15">
    <source>
        <dbReference type="RuleBase" id="RU364099"/>
    </source>
</evidence>
<evidence type="ECO:0000256" key="8">
    <source>
        <dbReference type="ARBA" id="ARBA00022679"/>
    </source>
</evidence>
<dbReference type="GO" id="GO:0000166">
    <property type="term" value="F:nucleotide binding"/>
    <property type="evidence" value="ECO:0007669"/>
    <property type="project" value="UniProtKB-KW"/>
</dbReference>
<dbReference type="NCBIfam" id="TIGR01203">
    <property type="entry name" value="HGPRTase"/>
    <property type="match status" value="1"/>
</dbReference>
<evidence type="ECO:0000256" key="12">
    <source>
        <dbReference type="ARBA" id="ARBA00022842"/>
    </source>
</evidence>
<dbReference type="AlphaFoldDB" id="A0A1I5QWG6"/>
<sequence>MTNDQKHLRVHDKHFKIFIECSTLEQRISELASLINKEYADKCPLFVSVLNGSFMFTATLLKNITIPCEVTFVRVASYESTSSSGHVKEVLGLKENLENRDVIILEDIIDTGLTMCEIKEQLWAKNPKTLELATLFLKPEALKKPMDIKYTGFEIENKFVLGYGLDYDGLGRNLADLYVLA</sequence>
<evidence type="ECO:0000259" key="16">
    <source>
        <dbReference type="Pfam" id="PF00156"/>
    </source>
</evidence>
<dbReference type="Gene3D" id="3.40.50.2020">
    <property type="match status" value="1"/>
</dbReference>
<dbReference type="EC" id="2.4.2.8" evidence="5 15"/>
<name>A0A1I5QWG6_9BACT</name>
<evidence type="ECO:0000313" key="18">
    <source>
        <dbReference type="Proteomes" id="UP000199306"/>
    </source>
</evidence>
<evidence type="ECO:0000256" key="1">
    <source>
        <dbReference type="ARBA" id="ARBA00001946"/>
    </source>
</evidence>
<comment type="subcellular location">
    <subcellularLocation>
        <location evidence="2 15">Cytoplasm</location>
    </subcellularLocation>
</comment>
<feature type="domain" description="Phosphoribosyltransferase" evidence="16">
    <location>
        <begin position="24"/>
        <end position="167"/>
    </location>
</feature>
<comment type="pathway">
    <text evidence="3 15">Purine metabolism; IMP biosynthesis via salvage pathway; IMP from hypoxanthine: step 1/1.</text>
</comment>
<evidence type="ECO:0000256" key="7">
    <source>
        <dbReference type="ARBA" id="ARBA00022676"/>
    </source>
</evidence>
<dbReference type="InterPro" id="IPR000836">
    <property type="entry name" value="PRTase_dom"/>
</dbReference>
<gene>
    <name evidence="17" type="ORF">SAMN04515674_103401</name>
</gene>
<keyword evidence="10 15" id="KW-0660">Purine salvage</keyword>
<dbReference type="Proteomes" id="UP000199306">
    <property type="component" value="Unassembled WGS sequence"/>
</dbReference>
<keyword evidence="9 15" id="KW-0479">Metal-binding</keyword>
<dbReference type="GO" id="GO:0046100">
    <property type="term" value="P:hypoxanthine metabolic process"/>
    <property type="evidence" value="ECO:0007669"/>
    <property type="project" value="TreeGrafter"/>
</dbReference>
<dbReference type="GO" id="GO:0032263">
    <property type="term" value="P:GMP salvage"/>
    <property type="evidence" value="ECO:0007669"/>
    <property type="project" value="TreeGrafter"/>
</dbReference>
<comment type="catalytic activity">
    <reaction evidence="13">
        <text>GMP + diphosphate = guanine + 5-phospho-alpha-D-ribose 1-diphosphate</text>
        <dbReference type="Rhea" id="RHEA:25424"/>
        <dbReference type="ChEBI" id="CHEBI:16235"/>
        <dbReference type="ChEBI" id="CHEBI:33019"/>
        <dbReference type="ChEBI" id="CHEBI:58017"/>
        <dbReference type="ChEBI" id="CHEBI:58115"/>
        <dbReference type="EC" id="2.4.2.8"/>
    </reaction>
    <physiologicalReaction direction="right-to-left" evidence="13">
        <dbReference type="Rhea" id="RHEA:25426"/>
    </physiologicalReaction>
</comment>
<organism evidence="17 18">
    <name type="scientific">Pseudarcicella hirudinis</name>
    <dbReference type="NCBI Taxonomy" id="1079859"/>
    <lineage>
        <taxon>Bacteria</taxon>
        <taxon>Pseudomonadati</taxon>
        <taxon>Bacteroidota</taxon>
        <taxon>Cytophagia</taxon>
        <taxon>Cytophagales</taxon>
        <taxon>Flectobacillaceae</taxon>
        <taxon>Pseudarcicella</taxon>
    </lineage>
</organism>
<dbReference type="PANTHER" id="PTHR43340:SF1">
    <property type="entry name" value="HYPOXANTHINE PHOSPHORIBOSYLTRANSFERASE"/>
    <property type="match status" value="1"/>
</dbReference>
<accession>A0A1I5QWG6</accession>
<keyword evidence="11 15" id="KW-0547">Nucleotide-binding</keyword>
<evidence type="ECO:0000256" key="5">
    <source>
        <dbReference type="ARBA" id="ARBA00011895"/>
    </source>
</evidence>
<dbReference type="PANTHER" id="PTHR43340">
    <property type="entry name" value="HYPOXANTHINE-GUANINE PHOSPHORIBOSYLTRANSFERASE"/>
    <property type="match status" value="1"/>
</dbReference>
<evidence type="ECO:0000256" key="9">
    <source>
        <dbReference type="ARBA" id="ARBA00022723"/>
    </source>
</evidence>
<dbReference type="CDD" id="cd06223">
    <property type="entry name" value="PRTases_typeI"/>
    <property type="match status" value="1"/>
</dbReference>
<comment type="catalytic activity">
    <reaction evidence="14">
        <text>IMP + diphosphate = hypoxanthine + 5-phospho-alpha-D-ribose 1-diphosphate</text>
        <dbReference type="Rhea" id="RHEA:17973"/>
        <dbReference type="ChEBI" id="CHEBI:17368"/>
        <dbReference type="ChEBI" id="CHEBI:33019"/>
        <dbReference type="ChEBI" id="CHEBI:58017"/>
        <dbReference type="ChEBI" id="CHEBI:58053"/>
        <dbReference type="EC" id="2.4.2.8"/>
    </reaction>
    <physiologicalReaction direction="right-to-left" evidence="14">
        <dbReference type="Rhea" id="RHEA:17975"/>
    </physiologicalReaction>
</comment>
<dbReference type="GO" id="GO:0005829">
    <property type="term" value="C:cytosol"/>
    <property type="evidence" value="ECO:0007669"/>
    <property type="project" value="TreeGrafter"/>
</dbReference>
<dbReference type="GO" id="GO:0052657">
    <property type="term" value="F:guanine phosphoribosyltransferase activity"/>
    <property type="evidence" value="ECO:0007669"/>
    <property type="project" value="RHEA"/>
</dbReference>
<reference evidence="17 18" key="1">
    <citation type="submission" date="2016-10" db="EMBL/GenBank/DDBJ databases">
        <authorList>
            <person name="de Groot N.N."/>
        </authorList>
    </citation>
    <scope>NUCLEOTIDE SEQUENCE [LARGE SCALE GENOMIC DNA]</scope>
    <source>
        <strain evidence="18">E92,LMG 26720,CCM 7988</strain>
    </source>
</reference>